<feature type="domain" description="DUF6532" evidence="2">
    <location>
        <begin position="181"/>
        <end position="379"/>
    </location>
</feature>
<evidence type="ECO:0000313" key="4">
    <source>
        <dbReference type="Proteomes" id="UP000703269"/>
    </source>
</evidence>
<feature type="compositionally biased region" description="Low complexity" evidence="1">
    <location>
        <begin position="122"/>
        <end position="131"/>
    </location>
</feature>
<feature type="region of interest" description="Disordered" evidence="1">
    <location>
        <begin position="58"/>
        <end position="135"/>
    </location>
</feature>
<dbReference type="OrthoDB" id="2751838at2759"/>
<dbReference type="InterPro" id="IPR045341">
    <property type="entry name" value="DUF6532"/>
</dbReference>
<evidence type="ECO:0000256" key="1">
    <source>
        <dbReference type="SAM" id="MobiDB-lite"/>
    </source>
</evidence>
<reference evidence="3 4" key="1">
    <citation type="submission" date="2021-08" db="EMBL/GenBank/DDBJ databases">
        <title>Draft Genome Sequence of Phanerochaete sordida strain YK-624.</title>
        <authorList>
            <person name="Mori T."/>
            <person name="Dohra H."/>
            <person name="Suzuki T."/>
            <person name="Kawagishi H."/>
            <person name="Hirai H."/>
        </authorList>
    </citation>
    <scope>NUCLEOTIDE SEQUENCE [LARGE SCALE GENOMIC DNA]</scope>
    <source>
        <strain evidence="3 4">YK-624</strain>
    </source>
</reference>
<feature type="compositionally biased region" description="Basic and acidic residues" evidence="1">
    <location>
        <begin position="10"/>
        <end position="31"/>
    </location>
</feature>
<feature type="compositionally biased region" description="Basic and acidic residues" evidence="1">
    <location>
        <begin position="425"/>
        <end position="444"/>
    </location>
</feature>
<dbReference type="EMBL" id="BPQB01000054">
    <property type="protein sequence ID" value="GJE95988.1"/>
    <property type="molecule type" value="Genomic_DNA"/>
</dbReference>
<evidence type="ECO:0000313" key="3">
    <source>
        <dbReference type="EMBL" id="GJE95988.1"/>
    </source>
</evidence>
<accession>A0A9P3GHC1</accession>
<dbReference type="AlphaFoldDB" id="A0A9P3GHC1"/>
<dbReference type="Pfam" id="PF20149">
    <property type="entry name" value="DUF6532"/>
    <property type="match status" value="1"/>
</dbReference>
<protein>
    <recommendedName>
        <fullName evidence="2">DUF6532 domain-containing protein</fullName>
    </recommendedName>
</protein>
<organism evidence="3 4">
    <name type="scientific">Phanerochaete sordida</name>
    <dbReference type="NCBI Taxonomy" id="48140"/>
    <lineage>
        <taxon>Eukaryota</taxon>
        <taxon>Fungi</taxon>
        <taxon>Dikarya</taxon>
        <taxon>Basidiomycota</taxon>
        <taxon>Agaricomycotina</taxon>
        <taxon>Agaricomycetes</taxon>
        <taxon>Polyporales</taxon>
        <taxon>Phanerochaetaceae</taxon>
        <taxon>Phanerochaete</taxon>
    </lineage>
</organism>
<comment type="caution">
    <text evidence="3">The sequence shown here is derived from an EMBL/GenBank/DDBJ whole genome shotgun (WGS) entry which is preliminary data.</text>
</comment>
<evidence type="ECO:0000259" key="2">
    <source>
        <dbReference type="Pfam" id="PF20149"/>
    </source>
</evidence>
<gene>
    <name evidence="3" type="ORF">PsYK624_121810</name>
</gene>
<sequence>MGQSSSKAFAHHEHANPDCKRGTDRSKDFRPSDAEILAVQLEKQHVEIEMLKKETAELVAKAKESTQSGAHPEDLSKDVSDEEDSWTPLLGNPCTPSKPGTTRGRASGTKSVIDPAKRRCPSRSPSVSCERTAQKRRRCIHPPATPGYDVIPYKNGSIPPAGQKPKHSDYEEWFRELISAASRLYAVKVVTLMAFPTAELQITWAKDAWAAVCDEHGGKCYPEDEIHRILSLIRSKGADVRGDLKDRLRPLVLDNFKIIKNPGVKGARANRKLYLELVEGSPPRYAYADWTPETPSGFGEHNMFAVALCEQFFLHPEDVVAAHQTRFNPISHATLALLFTIVRFHLDSYKTGYHNASVPFSKVNYAKHYMKHLQWVQHWASVDPDETREVRKDMFQAVIRLNKTMSSGDCAARFSQDAEDHVRAELAERRRARERERRQDEAGQRGRKRGAAGARE</sequence>
<proteinExistence type="predicted"/>
<name>A0A9P3GHC1_9APHY</name>
<keyword evidence="4" id="KW-1185">Reference proteome</keyword>
<dbReference type="Proteomes" id="UP000703269">
    <property type="component" value="Unassembled WGS sequence"/>
</dbReference>
<feature type="region of interest" description="Disordered" evidence="1">
    <location>
        <begin position="425"/>
        <end position="456"/>
    </location>
</feature>
<feature type="region of interest" description="Disordered" evidence="1">
    <location>
        <begin position="1"/>
        <end position="31"/>
    </location>
</feature>